<proteinExistence type="predicted"/>
<dbReference type="PANTHER" id="PTHR48105">
    <property type="entry name" value="THIOREDOXIN REDUCTASE 1-RELATED-RELATED"/>
    <property type="match status" value="1"/>
</dbReference>
<protein>
    <submittedName>
        <fullName evidence="4">NAD(P)/FAD-dependent oxidoreductase</fullName>
    </submittedName>
</protein>
<dbReference type="GO" id="GO:0016491">
    <property type="term" value="F:oxidoreductase activity"/>
    <property type="evidence" value="ECO:0007669"/>
    <property type="project" value="UniProtKB-KW"/>
</dbReference>
<dbReference type="EMBL" id="DVJK01000259">
    <property type="protein sequence ID" value="HIS67695.1"/>
    <property type="molecule type" value="Genomic_DNA"/>
</dbReference>
<feature type="domain" description="FAD/NAD(P)-binding" evidence="3">
    <location>
        <begin position="5"/>
        <end position="173"/>
    </location>
</feature>
<keyword evidence="2" id="KW-0560">Oxidoreductase</keyword>
<dbReference type="InterPro" id="IPR036188">
    <property type="entry name" value="FAD/NAD-bd_sf"/>
</dbReference>
<dbReference type="Proteomes" id="UP000824001">
    <property type="component" value="Unassembled WGS sequence"/>
</dbReference>
<dbReference type="InterPro" id="IPR023753">
    <property type="entry name" value="FAD/NAD-binding_dom"/>
</dbReference>
<dbReference type="PRINTS" id="PR00368">
    <property type="entry name" value="FADPNR"/>
</dbReference>
<dbReference type="AlphaFoldDB" id="A0A9D1FF87"/>
<organism evidence="4 5">
    <name type="scientific">Candidatus Scatomorpha merdipullorum</name>
    <dbReference type="NCBI Taxonomy" id="2840927"/>
    <lineage>
        <taxon>Bacteria</taxon>
        <taxon>Bacillati</taxon>
        <taxon>Bacillota</taxon>
        <taxon>Clostridia</taxon>
        <taxon>Eubacteriales</taxon>
        <taxon>Candidatus Scatomorpha</taxon>
    </lineage>
</organism>
<accession>A0A9D1FF87</accession>
<dbReference type="SUPFAM" id="SSF51905">
    <property type="entry name" value="FAD/NAD(P)-binding domain"/>
    <property type="match status" value="1"/>
</dbReference>
<evidence type="ECO:0000256" key="1">
    <source>
        <dbReference type="ARBA" id="ARBA00022630"/>
    </source>
</evidence>
<dbReference type="Pfam" id="PF07992">
    <property type="entry name" value="Pyr_redox_2"/>
    <property type="match status" value="2"/>
</dbReference>
<evidence type="ECO:0000256" key="2">
    <source>
        <dbReference type="ARBA" id="ARBA00023002"/>
    </source>
</evidence>
<gene>
    <name evidence="4" type="ORF">IAC18_09015</name>
</gene>
<evidence type="ECO:0000313" key="4">
    <source>
        <dbReference type="EMBL" id="HIS67695.1"/>
    </source>
</evidence>
<dbReference type="Gene3D" id="3.50.50.60">
    <property type="entry name" value="FAD/NAD(P)-binding domain"/>
    <property type="match status" value="4"/>
</dbReference>
<dbReference type="InterPro" id="IPR050097">
    <property type="entry name" value="Ferredoxin-NADP_redctase_2"/>
</dbReference>
<evidence type="ECO:0000313" key="5">
    <source>
        <dbReference type="Proteomes" id="UP000824001"/>
    </source>
</evidence>
<reference evidence="4" key="2">
    <citation type="journal article" date="2021" name="PeerJ">
        <title>Extensive microbial diversity within the chicken gut microbiome revealed by metagenomics and culture.</title>
        <authorList>
            <person name="Gilroy R."/>
            <person name="Ravi A."/>
            <person name="Getino M."/>
            <person name="Pursley I."/>
            <person name="Horton D.L."/>
            <person name="Alikhan N.F."/>
            <person name="Baker D."/>
            <person name="Gharbi K."/>
            <person name="Hall N."/>
            <person name="Watson M."/>
            <person name="Adriaenssens E.M."/>
            <person name="Foster-Nyarko E."/>
            <person name="Jarju S."/>
            <person name="Secka A."/>
            <person name="Antonio M."/>
            <person name="Oren A."/>
            <person name="Chaudhuri R.R."/>
            <person name="La Ragione R."/>
            <person name="Hildebrand F."/>
            <person name="Pallen M.J."/>
        </authorList>
    </citation>
    <scope>NUCLEOTIDE SEQUENCE</scope>
    <source>
        <strain evidence="4">ChiHjej10B9-9673</strain>
    </source>
</reference>
<evidence type="ECO:0000259" key="3">
    <source>
        <dbReference type="Pfam" id="PF07992"/>
    </source>
</evidence>
<sequence>MDEIFDLIVIGSGPAGVSAALTARHRGKSALMVTTAPEDSMLWRAEHIDNYPGFPAATGPELVTALVRHAEASGVKLMRGRALAVADLGGVFGVSVGADFVQGRAVVLACGLTRAKPFPGEAEYLGRGVSYCATCDGMLYRGRRVAVVGLSAEAPEEAGYLRSIGCEVEYFDAGRAKRYEITGAERVTALRADGGEFPVEGVFIFRSGLAPDSLLPGLEVEGGHIVTRAGMATNIPGVFAAGDVAGAPYQAAKAAGEGCVAGLAACKYIESKTKEEK</sequence>
<comment type="caution">
    <text evidence="4">The sequence shown here is derived from an EMBL/GenBank/DDBJ whole genome shotgun (WGS) entry which is preliminary data.</text>
</comment>
<reference evidence="4" key="1">
    <citation type="submission" date="2020-10" db="EMBL/GenBank/DDBJ databases">
        <authorList>
            <person name="Gilroy R."/>
        </authorList>
    </citation>
    <scope>NUCLEOTIDE SEQUENCE</scope>
    <source>
        <strain evidence="4">ChiHjej10B9-9673</strain>
    </source>
</reference>
<keyword evidence="1" id="KW-0285">Flavoprotein</keyword>
<dbReference type="PRINTS" id="PR00469">
    <property type="entry name" value="PNDRDTASEII"/>
</dbReference>
<name>A0A9D1FF87_9FIRM</name>
<feature type="domain" description="FAD/NAD(P)-binding" evidence="3">
    <location>
        <begin position="180"/>
        <end position="258"/>
    </location>
</feature>